<keyword evidence="2" id="KW-0645">Protease</keyword>
<evidence type="ECO:0000313" key="8">
    <source>
        <dbReference type="EMBL" id="MDI1489713.1"/>
    </source>
</evidence>
<dbReference type="GO" id="GO:0046872">
    <property type="term" value="F:metal ion binding"/>
    <property type="evidence" value="ECO:0007669"/>
    <property type="project" value="UniProtKB-KW"/>
</dbReference>
<evidence type="ECO:0000256" key="3">
    <source>
        <dbReference type="ARBA" id="ARBA00022723"/>
    </source>
</evidence>
<dbReference type="Pfam" id="PF00400">
    <property type="entry name" value="WD40"/>
    <property type="match status" value="2"/>
</dbReference>
<dbReference type="SMART" id="SM00320">
    <property type="entry name" value="WD40"/>
    <property type="match status" value="5"/>
</dbReference>
<feature type="domain" description="Peptidase M20 dimerisation" evidence="7">
    <location>
        <begin position="530"/>
        <end position="683"/>
    </location>
</feature>
<sequence length="862" mass="95929">MSVRKPRLFHRLKSDASILSLAVSESNIYAGTQDGLLLGWTLRAYEQLEPVQAHRNSLLSLSLSKDGKMLFSSGGDAIVNVWDTGTEPLHRLYSIYSTYDVGDVFCVVYSSKEQTVYLGAQNTSIQWCDLSTRTPRPEPDPSSHPFHRSHKFFDSKGPGGKSTPRTRSPEAYRSLGGQDLEIDKDDMIQYAHYGYVHCMLIAQNLNTKRHNGETLISGGGDGSIKLWPMSPSQEASTALQNDDASVLSLTLDDTLLYSGKLEGDVDVWDLETYQQIRRIKASILNRHHTTVCEWCAHDRLILASAATVHNKKDLYITGGNDGCVSVWDVSDFCDRPAKTSITSDEELVNTLSKFISYQTLSSKEQYATDCRRGASFLRNTFKRFGAETELLNTNEQRNPIVFARFRGKRTKAAKHRNIMFYGHYDVVPADNENRIWRSDPFALQATNGYLYGRGVSDNKGPLLAALYAVADIKEKLVGSDIVFLVEGEEESGSRGFANAVRKAKTLIGEVNWILLANSYWLTDDIPCLTYGLRGVIRATVELKSRNPDLHSGMDGSRLLKEPMHDLVAILASLTEEDGSVAISGFYDRIPPISRDEDERYELLTRSLLEQSPHLGTFQDVKASFQAKWREPSLTIHRINHSGSAGSSIIPRTAKADISIRLVPNQTTEQVFSQLEKHVTTFYESLRSSNEMVFKLEHRAEPWLGDPNNQLFKVLEAAVSDAWAGVSLQPTAPASSQTGVADGKLPGQVLKTVTRTKTESPTLTTSLLSTVSPPTSPIGKDNEGSGTGRRTTTNAHQKPLYIREGGSIPAVRFLEQEFDAPAAHLPCGQASDNAHLDNERLRLLNLYKSREIFRRVFQELSRT</sequence>
<keyword evidence="9" id="KW-1185">Reference proteome</keyword>
<feature type="repeat" description="WD" evidence="5">
    <location>
        <begin position="211"/>
        <end position="237"/>
    </location>
</feature>
<evidence type="ECO:0000256" key="5">
    <source>
        <dbReference type="PROSITE-ProRule" id="PRU00221"/>
    </source>
</evidence>
<evidence type="ECO:0000256" key="1">
    <source>
        <dbReference type="ARBA" id="ARBA00006247"/>
    </source>
</evidence>
<dbReference type="InterPro" id="IPR051458">
    <property type="entry name" value="Cyt/Met_Dipeptidase"/>
</dbReference>
<keyword evidence="5" id="KW-0853">WD repeat</keyword>
<dbReference type="PANTHER" id="PTHR43270:SF8">
    <property type="entry name" value="DI- AND TRIPEPTIDASE DUG2-RELATED"/>
    <property type="match status" value="1"/>
</dbReference>
<evidence type="ECO:0000256" key="6">
    <source>
        <dbReference type="SAM" id="MobiDB-lite"/>
    </source>
</evidence>
<feature type="compositionally biased region" description="Low complexity" evidence="6">
    <location>
        <begin position="759"/>
        <end position="772"/>
    </location>
</feature>
<protein>
    <recommendedName>
        <fullName evidence="7">Peptidase M20 dimerisation domain-containing protein</fullName>
    </recommendedName>
</protein>
<feature type="region of interest" description="Disordered" evidence="6">
    <location>
        <begin position="754"/>
        <end position="793"/>
    </location>
</feature>
<reference evidence="8" key="1">
    <citation type="journal article" date="2023" name="Genome Biol. Evol.">
        <title>First Whole Genome Sequence and Flow Cytometry Genome Size Data for the Lichen-Forming Fungus Ramalina farinacea (Ascomycota).</title>
        <authorList>
            <person name="Llewellyn T."/>
            <person name="Mian S."/>
            <person name="Hill R."/>
            <person name="Leitch I.J."/>
            <person name="Gaya E."/>
        </authorList>
    </citation>
    <scope>NUCLEOTIDE SEQUENCE</scope>
    <source>
        <strain evidence="8">LIQ254RAFAR</strain>
    </source>
</reference>
<dbReference type="PIRSF" id="PIRSF037237">
    <property type="entry name" value="Peptidase_WD_repeats_DUG2"/>
    <property type="match status" value="1"/>
</dbReference>
<evidence type="ECO:0000256" key="2">
    <source>
        <dbReference type="ARBA" id="ARBA00022670"/>
    </source>
</evidence>
<feature type="region of interest" description="Disordered" evidence="6">
    <location>
        <begin position="131"/>
        <end position="176"/>
    </location>
</feature>
<dbReference type="InterPro" id="IPR036322">
    <property type="entry name" value="WD40_repeat_dom_sf"/>
</dbReference>
<dbReference type="GO" id="GO:0006751">
    <property type="term" value="P:glutathione catabolic process"/>
    <property type="evidence" value="ECO:0007669"/>
    <property type="project" value="InterPro"/>
</dbReference>
<dbReference type="InterPro" id="IPR002933">
    <property type="entry name" value="Peptidase_M20"/>
</dbReference>
<dbReference type="Gene3D" id="2.130.10.10">
    <property type="entry name" value="YVTN repeat-like/Quinoprotein amine dehydrogenase"/>
    <property type="match status" value="2"/>
</dbReference>
<gene>
    <name evidence="8" type="ORF">OHK93_000911</name>
</gene>
<dbReference type="SUPFAM" id="SSF53187">
    <property type="entry name" value="Zn-dependent exopeptidases"/>
    <property type="match status" value="1"/>
</dbReference>
<organism evidence="8 9">
    <name type="scientific">Ramalina farinacea</name>
    <dbReference type="NCBI Taxonomy" id="258253"/>
    <lineage>
        <taxon>Eukaryota</taxon>
        <taxon>Fungi</taxon>
        <taxon>Dikarya</taxon>
        <taxon>Ascomycota</taxon>
        <taxon>Pezizomycotina</taxon>
        <taxon>Lecanoromycetes</taxon>
        <taxon>OSLEUM clade</taxon>
        <taxon>Lecanoromycetidae</taxon>
        <taxon>Lecanorales</taxon>
        <taxon>Lecanorineae</taxon>
        <taxon>Ramalinaceae</taxon>
        <taxon>Ramalina</taxon>
    </lineage>
</organism>
<feature type="repeat" description="WD" evidence="5">
    <location>
        <begin position="51"/>
        <end position="83"/>
    </location>
</feature>
<dbReference type="PROSITE" id="PS50294">
    <property type="entry name" value="WD_REPEATS_REGION"/>
    <property type="match status" value="1"/>
</dbReference>
<dbReference type="SUPFAM" id="SSF50978">
    <property type="entry name" value="WD40 repeat-like"/>
    <property type="match status" value="1"/>
</dbReference>
<dbReference type="PROSITE" id="PS00758">
    <property type="entry name" value="ARGE_DAPE_CPG2_1"/>
    <property type="match status" value="1"/>
</dbReference>
<proteinExistence type="inferred from homology"/>
<evidence type="ECO:0000313" key="9">
    <source>
        <dbReference type="Proteomes" id="UP001161017"/>
    </source>
</evidence>
<dbReference type="GO" id="GO:0008233">
    <property type="term" value="F:peptidase activity"/>
    <property type="evidence" value="ECO:0007669"/>
    <property type="project" value="UniProtKB-KW"/>
</dbReference>
<dbReference type="Gene3D" id="3.30.70.360">
    <property type="match status" value="1"/>
</dbReference>
<comment type="similarity">
    <text evidence="1">Belongs to the peptidase M20A family.</text>
</comment>
<evidence type="ECO:0000256" key="4">
    <source>
        <dbReference type="ARBA" id="ARBA00022801"/>
    </source>
</evidence>
<dbReference type="PANTHER" id="PTHR43270">
    <property type="entry name" value="BETA-ALA-HIS DIPEPTIDASE"/>
    <property type="match status" value="1"/>
</dbReference>
<dbReference type="Proteomes" id="UP001161017">
    <property type="component" value="Unassembled WGS sequence"/>
</dbReference>
<dbReference type="GO" id="GO:0006508">
    <property type="term" value="P:proteolysis"/>
    <property type="evidence" value="ECO:0007669"/>
    <property type="project" value="UniProtKB-KW"/>
</dbReference>
<dbReference type="InterPro" id="IPR001261">
    <property type="entry name" value="ArgE/DapE_CS"/>
</dbReference>
<accession>A0AA43QRS7</accession>
<dbReference type="InterPro" id="IPR001680">
    <property type="entry name" value="WD40_rpt"/>
</dbReference>
<dbReference type="InterPro" id="IPR017149">
    <property type="entry name" value="GSH_degradosome_Dug2"/>
</dbReference>
<dbReference type="InterPro" id="IPR015943">
    <property type="entry name" value="WD40/YVTN_repeat-like_dom_sf"/>
</dbReference>
<dbReference type="InterPro" id="IPR011650">
    <property type="entry name" value="Peptidase_M20_dimer"/>
</dbReference>
<evidence type="ECO:0000259" key="7">
    <source>
        <dbReference type="Pfam" id="PF07687"/>
    </source>
</evidence>
<name>A0AA43QRS7_9LECA</name>
<dbReference type="EMBL" id="JAPUFD010000010">
    <property type="protein sequence ID" value="MDI1489713.1"/>
    <property type="molecule type" value="Genomic_DNA"/>
</dbReference>
<keyword evidence="4" id="KW-0378">Hydrolase</keyword>
<dbReference type="PROSITE" id="PS50082">
    <property type="entry name" value="WD_REPEATS_2"/>
    <property type="match status" value="3"/>
</dbReference>
<comment type="caution">
    <text evidence="8">The sequence shown here is derived from an EMBL/GenBank/DDBJ whole genome shotgun (WGS) entry which is preliminary data.</text>
</comment>
<feature type="repeat" description="WD" evidence="5">
    <location>
        <begin position="239"/>
        <end position="278"/>
    </location>
</feature>
<dbReference type="Pfam" id="PF07687">
    <property type="entry name" value="M20_dimer"/>
    <property type="match status" value="1"/>
</dbReference>
<keyword evidence="3" id="KW-0479">Metal-binding</keyword>
<dbReference type="AlphaFoldDB" id="A0AA43QRS7"/>
<dbReference type="Pfam" id="PF01546">
    <property type="entry name" value="Peptidase_M20"/>
    <property type="match status" value="1"/>
</dbReference>
<dbReference type="Gene3D" id="3.40.630.10">
    <property type="entry name" value="Zn peptidases"/>
    <property type="match status" value="2"/>
</dbReference>